<evidence type="ECO:0000256" key="1">
    <source>
        <dbReference type="SAM" id="MobiDB-lite"/>
    </source>
</evidence>
<organism evidence="2 3">
    <name type="scientific">Burkholderia pseudomallei (strain 1710b)</name>
    <dbReference type="NCBI Taxonomy" id="320372"/>
    <lineage>
        <taxon>Bacteria</taxon>
        <taxon>Pseudomonadati</taxon>
        <taxon>Pseudomonadota</taxon>
        <taxon>Betaproteobacteria</taxon>
        <taxon>Burkholderiales</taxon>
        <taxon>Burkholderiaceae</taxon>
        <taxon>Burkholderia</taxon>
        <taxon>pseudomallei group</taxon>
    </lineage>
</organism>
<gene>
    <name evidence="2" type="ordered locus">BURPS1710b_A2216</name>
</gene>
<reference evidence="2 3" key="1">
    <citation type="submission" date="2005-09" db="EMBL/GenBank/DDBJ databases">
        <authorList>
            <person name="Woods D.E."/>
            <person name="Nierman W.C."/>
        </authorList>
    </citation>
    <scope>NUCLEOTIDE SEQUENCE [LARGE SCALE GENOMIC DNA]</scope>
    <source>
        <strain evidence="2 3">1710b</strain>
    </source>
</reference>
<dbReference type="Proteomes" id="UP000002700">
    <property type="component" value="Chromosome II"/>
</dbReference>
<dbReference type="EnsemblBacteria" id="ABA52176">
    <property type="protein sequence ID" value="ABA52176"/>
    <property type="gene ID" value="BURPS1710b_A2216"/>
</dbReference>
<name>Q3JGD6_BURP1</name>
<evidence type="ECO:0000313" key="3">
    <source>
        <dbReference type="Proteomes" id="UP000002700"/>
    </source>
</evidence>
<feature type="region of interest" description="Disordered" evidence="1">
    <location>
        <begin position="42"/>
        <end position="61"/>
    </location>
</feature>
<dbReference type="KEGG" id="bpm:BURPS1710b_A2216"/>
<accession>Q3JGD6</accession>
<protein>
    <submittedName>
        <fullName evidence="2">Uncharacterized protein</fullName>
    </submittedName>
</protein>
<sequence>MALGAQGGGCRDGGARGRYMHGLREYTSRARACRNTHAANEHVAGMRPRASTSRIARRERMRRCEARRAARLTDRDCAHLDMRDERYARRARMTP</sequence>
<evidence type="ECO:0000313" key="2">
    <source>
        <dbReference type="EMBL" id="ABA52176.1"/>
    </source>
</evidence>
<proteinExistence type="predicted"/>
<dbReference type="EMBL" id="CP000125">
    <property type="protein sequence ID" value="ABA52176.1"/>
    <property type="molecule type" value="Genomic_DNA"/>
</dbReference>
<dbReference type="AlphaFoldDB" id="Q3JGD6"/>
<dbReference type="HOGENOM" id="CLU_185872_0_0_4"/>